<dbReference type="InterPro" id="IPR021992">
    <property type="entry name" value="MVL"/>
</dbReference>
<reference evidence="2 3" key="2">
    <citation type="submission" date="2018-03" db="EMBL/GenBank/DDBJ databases">
        <authorList>
            <person name="Keele B.F."/>
        </authorList>
    </citation>
    <scope>NUCLEOTIDE SEQUENCE [LARGE SCALE GENOMIC DNA]</scope>
    <source>
        <strain evidence="2 3">D13</strain>
    </source>
</reference>
<accession>A0A2P1PZ99</accession>
<dbReference type="InterPro" id="IPR053754">
    <property type="entry name" value="OligoMan_bind_ChitinaseAct_sf"/>
</dbReference>
<protein>
    <submittedName>
        <fullName evidence="2">Lectin MVL</fullName>
    </submittedName>
</protein>
<dbReference type="Gene3D" id="3.30.1490.230">
    <property type="match status" value="2"/>
</dbReference>
<dbReference type="AlphaFoldDB" id="A0A2P1PZ99"/>
<evidence type="ECO:0000313" key="3">
    <source>
        <dbReference type="Proteomes" id="UP000241074"/>
    </source>
</evidence>
<dbReference type="Proteomes" id="UP000241074">
    <property type="component" value="Chromosome"/>
</dbReference>
<feature type="domain" description="Mannan-binding protein" evidence="1">
    <location>
        <begin position="86"/>
        <end position="117"/>
    </location>
</feature>
<dbReference type="Pfam" id="PF12151">
    <property type="entry name" value="MVL"/>
    <property type="match status" value="1"/>
</dbReference>
<organism evidence="2 3">
    <name type="scientific">Ahniella affigens</name>
    <dbReference type="NCBI Taxonomy" id="2021234"/>
    <lineage>
        <taxon>Bacteria</taxon>
        <taxon>Pseudomonadati</taxon>
        <taxon>Pseudomonadota</taxon>
        <taxon>Gammaproteobacteria</taxon>
        <taxon>Lysobacterales</taxon>
        <taxon>Rhodanobacteraceae</taxon>
        <taxon>Ahniella</taxon>
    </lineage>
</organism>
<evidence type="ECO:0000259" key="1">
    <source>
        <dbReference type="Pfam" id="PF12151"/>
    </source>
</evidence>
<proteinExistence type="predicted"/>
<dbReference type="OrthoDB" id="8457000at2"/>
<sequence>MRTGLNEGNPESTFKIRVPAGFLSNNDEAQALGPRIAAARQGRFTGKWTTVLPGEMSVVEVELSTKTSGSNTFKTDVLAGPIRSNEEAQKIGPNLAASYGGRFTGQWNTIVVGVMSVIQVEFTF</sequence>
<gene>
    <name evidence="2" type="ORF">C7S18_15720</name>
</gene>
<evidence type="ECO:0000313" key="2">
    <source>
        <dbReference type="EMBL" id="AVQ00145.1"/>
    </source>
</evidence>
<dbReference type="KEGG" id="xba:C7S18_15720"/>
<keyword evidence="3" id="KW-1185">Reference proteome</keyword>
<reference evidence="2 3" key="1">
    <citation type="submission" date="2018-03" db="EMBL/GenBank/DDBJ databases">
        <title>Ahniella affigens gen. nov., sp. nov., a gammaproteobacterium isolated from sandy soil near a stream.</title>
        <authorList>
            <person name="Ko Y."/>
            <person name="Kim J.-H."/>
        </authorList>
    </citation>
    <scope>NUCLEOTIDE SEQUENCE [LARGE SCALE GENOMIC DNA]</scope>
    <source>
        <strain evidence="2 3">D13</strain>
    </source>
</reference>
<dbReference type="EMBL" id="CP027860">
    <property type="protein sequence ID" value="AVQ00145.1"/>
    <property type="molecule type" value="Genomic_DNA"/>
</dbReference>
<name>A0A2P1PZ99_9GAMM</name>